<keyword evidence="1" id="KW-1133">Transmembrane helix</keyword>
<dbReference type="InterPro" id="IPR001173">
    <property type="entry name" value="Glyco_trans_2-like"/>
</dbReference>
<dbReference type="AlphaFoldDB" id="A0A6S6TI40"/>
<evidence type="ECO:0000256" key="1">
    <source>
        <dbReference type="SAM" id="Phobius"/>
    </source>
</evidence>
<dbReference type="SUPFAM" id="SSF53448">
    <property type="entry name" value="Nucleotide-diphospho-sugar transferases"/>
    <property type="match status" value="1"/>
</dbReference>
<keyword evidence="1" id="KW-0472">Membrane</keyword>
<dbReference type="GO" id="GO:0016740">
    <property type="term" value="F:transferase activity"/>
    <property type="evidence" value="ECO:0007669"/>
    <property type="project" value="UniProtKB-KW"/>
</dbReference>
<protein>
    <submittedName>
        <fullName evidence="3">Glycosyl transferase, family 2</fullName>
    </submittedName>
</protein>
<sequence>MQATKTTKHTCAERLQQLKCCVIIPTYNNAQKLEEVIESVKEYTTLVLDQQHQITHLLVVNDGSTDDTAAILERHSSVMQLSYQPNAGKGIAMRRAFKYALEKGYDYAITLDSDGQHYAKDIPTFVDTIEENPNAVVVGSRNMGQENVPTKSSFGNKFSSFWLWVETGVRLKDTQSGYRLYPIKAIQNFSFVTGRYEFEVEILVRAAWEGMDLFCVPIDVYYPPSEERITHFRPFRDFFRISVLNTFLCLAAFLWFRPRMIFRSLKKKA</sequence>
<name>A0A6S6TI40_9BACT</name>
<proteinExistence type="predicted"/>
<dbReference type="CDD" id="cd04179">
    <property type="entry name" value="DPM_DPG-synthase_like"/>
    <property type="match status" value="1"/>
</dbReference>
<evidence type="ECO:0000313" key="3">
    <source>
        <dbReference type="EMBL" id="CAA6818994.1"/>
    </source>
</evidence>
<dbReference type="InterPro" id="IPR029044">
    <property type="entry name" value="Nucleotide-diphossugar_trans"/>
</dbReference>
<evidence type="ECO:0000259" key="2">
    <source>
        <dbReference type="Pfam" id="PF00535"/>
    </source>
</evidence>
<organism evidence="3">
    <name type="scientific">uncultured Aureispira sp</name>
    <dbReference type="NCBI Taxonomy" id="1331704"/>
    <lineage>
        <taxon>Bacteria</taxon>
        <taxon>Pseudomonadati</taxon>
        <taxon>Bacteroidota</taxon>
        <taxon>Saprospiria</taxon>
        <taxon>Saprospirales</taxon>
        <taxon>Saprospiraceae</taxon>
        <taxon>Aureispira</taxon>
        <taxon>environmental samples</taxon>
    </lineage>
</organism>
<feature type="domain" description="Glycosyltransferase 2-like" evidence="2">
    <location>
        <begin position="21"/>
        <end position="152"/>
    </location>
</feature>
<accession>A0A6S6TI40</accession>
<dbReference type="Gene3D" id="3.90.550.10">
    <property type="entry name" value="Spore Coat Polysaccharide Biosynthesis Protein SpsA, Chain A"/>
    <property type="match status" value="1"/>
</dbReference>
<keyword evidence="1" id="KW-0812">Transmembrane</keyword>
<dbReference type="InterPro" id="IPR050256">
    <property type="entry name" value="Glycosyltransferase_2"/>
</dbReference>
<gene>
    <name evidence="3" type="ORF">HELGO_WM17600</name>
</gene>
<dbReference type="Pfam" id="PF00535">
    <property type="entry name" value="Glycos_transf_2"/>
    <property type="match status" value="1"/>
</dbReference>
<dbReference type="PANTHER" id="PTHR48090">
    <property type="entry name" value="UNDECAPRENYL-PHOSPHATE 4-DEOXY-4-FORMAMIDO-L-ARABINOSE TRANSFERASE-RELATED"/>
    <property type="match status" value="1"/>
</dbReference>
<dbReference type="PANTHER" id="PTHR48090:SF7">
    <property type="entry name" value="RFBJ PROTEIN"/>
    <property type="match status" value="1"/>
</dbReference>
<reference evidence="3" key="1">
    <citation type="submission" date="2020-01" db="EMBL/GenBank/DDBJ databases">
        <authorList>
            <person name="Meier V. D."/>
            <person name="Meier V D."/>
        </authorList>
    </citation>
    <scope>NUCLEOTIDE SEQUENCE</scope>
    <source>
        <strain evidence="3">HLG_WM_MAG_10</strain>
    </source>
</reference>
<keyword evidence="3" id="KW-0808">Transferase</keyword>
<feature type="transmembrane region" description="Helical" evidence="1">
    <location>
        <begin position="238"/>
        <end position="256"/>
    </location>
</feature>
<dbReference type="EMBL" id="CACVAQ010000269">
    <property type="protein sequence ID" value="CAA6818994.1"/>
    <property type="molecule type" value="Genomic_DNA"/>
</dbReference>